<dbReference type="STRING" id="1156395.DBT_0505"/>
<gene>
    <name evidence="6" type="primary">frr</name>
    <name evidence="9" type="ORF">DBT_0505</name>
</gene>
<dbReference type="OrthoDB" id="9804006at2"/>
<dbReference type="PATRIC" id="fig|1156395.6.peg.512"/>
<keyword evidence="3 6" id="KW-0963">Cytoplasm</keyword>
<comment type="similarity">
    <text evidence="2 6">Belongs to the RRF family.</text>
</comment>
<keyword evidence="4 6" id="KW-0648">Protein biosynthesis</keyword>
<dbReference type="Gene3D" id="1.10.132.20">
    <property type="entry name" value="Ribosome-recycling factor"/>
    <property type="match status" value="1"/>
</dbReference>
<dbReference type="InterPro" id="IPR036191">
    <property type="entry name" value="RRF_sf"/>
</dbReference>
<evidence type="ECO:0000256" key="3">
    <source>
        <dbReference type="ARBA" id="ARBA00022490"/>
    </source>
</evidence>
<dbReference type="SUPFAM" id="SSF55194">
    <property type="entry name" value="Ribosome recycling factor, RRF"/>
    <property type="match status" value="1"/>
</dbReference>
<evidence type="ECO:0000313" key="10">
    <source>
        <dbReference type="Proteomes" id="UP000093080"/>
    </source>
</evidence>
<evidence type="ECO:0000256" key="7">
    <source>
        <dbReference type="SAM" id="Coils"/>
    </source>
</evidence>
<dbReference type="CDD" id="cd00520">
    <property type="entry name" value="RRF"/>
    <property type="match status" value="1"/>
</dbReference>
<dbReference type="FunFam" id="3.30.1360.40:FF:000001">
    <property type="entry name" value="Ribosome-recycling factor"/>
    <property type="match status" value="1"/>
</dbReference>
<accession>A0A1B9F837</accession>
<dbReference type="InterPro" id="IPR002661">
    <property type="entry name" value="Ribosome_recyc_fac"/>
</dbReference>
<evidence type="ECO:0000259" key="8">
    <source>
        <dbReference type="Pfam" id="PF01765"/>
    </source>
</evidence>
<evidence type="ECO:0000256" key="1">
    <source>
        <dbReference type="ARBA" id="ARBA00004496"/>
    </source>
</evidence>
<dbReference type="Proteomes" id="UP000093080">
    <property type="component" value="Unassembled WGS sequence"/>
</dbReference>
<protein>
    <recommendedName>
        <fullName evidence="6">Ribosome-recycling factor</fullName>
        <shortName evidence="6">RRF</shortName>
    </recommendedName>
    <alternativeName>
        <fullName evidence="6">Ribosome-releasing factor</fullName>
    </alternativeName>
</protein>
<dbReference type="AlphaFoldDB" id="A0A1B9F837"/>
<organism evidence="9 10">
    <name type="scientific">Dissulfuribacter thermophilus</name>
    <dbReference type="NCBI Taxonomy" id="1156395"/>
    <lineage>
        <taxon>Bacteria</taxon>
        <taxon>Pseudomonadati</taxon>
        <taxon>Thermodesulfobacteriota</taxon>
        <taxon>Dissulfuribacteria</taxon>
        <taxon>Dissulfuribacterales</taxon>
        <taxon>Dissulfuribacteraceae</taxon>
        <taxon>Dissulfuribacter</taxon>
    </lineage>
</organism>
<feature type="coiled-coil region" evidence="7">
    <location>
        <begin position="132"/>
        <end position="159"/>
    </location>
</feature>
<dbReference type="NCBIfam" id="TIGR00496">
    <property type="entry name" value="frr"/>
    <property type="match status" value="1"/>
</dbReference>
<dbReference type="GO" id="GO:0006415">
    <property type="term" value="P:translational termination"/>
    <property type="evidence" value="ECO:0007669"/>
    <property type="project" value="UniProtKB-UniRule"/>
</dbReference>
<feature type="domain" description="Ribosome recycling factor" evidence="8">
    <location>
        <begin position="20"/>
        <end position="183"/>
    </location>
</feature>
<reference evidence="9 10" key="1">
    <citation type="submission" date="2016-06" db="EMBL/GenBank/DDBJ databases">
        <title>Respiratory ammonification of nitrate coupled to the oxidation of elemental sulfur in deep-sea autotrophic thermophilic bacteria.</title>
        <authorList>
            <person name="Slobodkina G.B."/>
            <person name="Mardanov A.V."/>
            <person name="Ravin N.V."/>
            <person name="Frolova A.A."/>
            <person name="Viryasiv M.B."/>
            <person name="Chernyh N.A."/>
            <person name="Bonch-Osmolovskaya E.A."/>
            <person name="Slobodkin A.I."/>
        </authorList>
    </citation>
    <scope>NUCLEOTIDE SEQUENCE [LARGE SCALE GENOMIC DNA]</scope>
    <source>
        <strain evidence="9 10">S69</strain>
    </source>
</reference>
<name>A0A1B9F837_9BACT</name>
<keyword evidence="7" id="KW-0175">Coiled coil</keyword>
<evidence type="ECO:0000256" key="6">
    <source>
        <dbReference type="HAMAP-Rule" id="MF_00040"/>
    </source>
</evidence>
<dbReference type="Pfam" id="PF01765">
    <property type="entry name" value="RRF"/>
    <property type="match status" value="1"/>
</dbReference>
<comment type="subcellular location">
    <subcellularLocation>
        <location evidence="1 6">Cytoplasm</location>
    </subcellularLocation>
</comment>
<dbReference type="EMBL" id="MAGO01000002">
    <property type="protein sequence ID" value="OCC16043.1"/>
    <property type="molecule type" value="Genomic_DNA"/>
</dbReference>
<comment type="caution">
    <text evidence="9">The sequence shown here is derived from an EMBL/GenBank/DDBJ whole genome shotgun (WGS) entry which is preliminary data.</text>
</comment>
<comment type="function">
    <text evidence="5 6">Responsible for the release of ribosomes from messenger RNA at the termination of protein biosynthesis. May increase the efficiency of translation by recycling ribosomes from one round of translation to another.</text>
</comment>
<dbReference type="HAMAP" id="MF_00040">
    <property type="entry name" value="RRF"/>
    <property type="match status" value="1"/>
</dbReference>
<evidence type="ECO:0000313" key="9">
    <source>
        <dbReference type="EMBL" id="OCC16043.1"/>
    </source>
</evidence>
<evidence type="ECO:0000256" key="5">
    <source>
        <dbReference type="ARBA" id="ARBA00025050"/>
    </source>
</evidence>
<dbReference type="RefSeq" id="WP_067616067.1">
    <property type="nucleotide sequence ID" value="NZ_MAGO01000002.1"/>
</dbReference>
<evidence type="ECO:0000256" key="4">
    <source>
        <dbReference type="ARBA" id="ARBA00022917"/>
    </source>
</evidence>
<dbReference type="PANTHER" id="PTHR20982:SF3">
    <property type="entry name" value="MITOCHONDRIAL RIBOSOME RECYCLING FACTOR PSEUDO 1"/>
    <property type="match status" value="1"/>
</dbReference>
<dbReference type="FunFam" id="1.10.132.20:FF:000001">
    <property type="entry name" value="Ribosome-recycling factor"/>
    <property type="match status" value="1"/>
</dbReference>
<dbReference type="GO" id="GO:0005737">
    <property type="term" value="C:cytoplasm"/>
    <property type="evidence" value="ECO:0007669"/>
    <property type="project" value="UniProtKB-SubCell"/>
</dbReference>
<proteinExistence type="inferred from homology"/>
<keyword evidence="10" id="KW-1185">Reference proteome</keyword>
<dbReference type="PANTHER" id="PTHR20982">
    <property type="entry name" value="RIBOSOME RECYCLING FACTOR"/>
    <property type="match status" value="1"/>
</dbReference>
<dbReference type="GO" id="GO:0043023">
    <property type="term" value="F:ribosomal large subunit binding"/>
    <property type="evidence" value="ECO:0007669"/>
    <property type="project" value="TreeGrafter"/>
</dbReference>
<dbReference type="Gene3D" id="3.30.1360.40">
    <property type="match status" value="1"/>
</dbReference>
<evidence type="ECO:0000256" key="2">
    <source>
        <dbReference type="ARBA" id="ARBA00005912"/>
    </source>
</evidence>
<dbReference type="InterPro" id="IPR023584">
    <property type="entry name" value="Ribosome_recyc_fac_dom"/>
</dbReference>
<sequence length="185" mass="21378">MKHPVLDEASKKMDKAIAAFEKELTRVRTGRATPALLDGITVDYYGTQMPINQVASISVPESRQLVIQPWDVNVLPELEKAILKSELGLTPNNDGKVIRVSIPPLTEERRKELVKLVNKMAEESRVAIRNVRRDYMEKFKKMKKDKEISEDEMFKLQDELQKVTDSHIEKIDNIRGEKEKEIMEF</sequence>